<dbReference type="OrthoDB" id="1376909at2"/>
<gene>
    <name evidence="2" type="ORF">DVK85_11640</name>
</gene>
<organism evidence="2 3">
    <name type="scientific">Flavobacterium arcticum</name>
    <dbReference type="NCBI Taxonomy" id="1784713"/>
    <lineage>
        <taxon>Bacteria</taxon>
        <taxon>Pseudomonadati</taxon>
        <taxon>Bacteroidota</taxon>
        <taxon>Flavobacteriia</taxon>
        <taxon>Flavobacteriales</taxon>
        <taxon>Flavobacteriaceae</taxon>
        <taxon>Flavobacterium</taxon>
    </lineage>
</organism>
<name>A0A345HE36_9FLAO</name>
<feature type="chain" id="PRO_5017021472" evidence="1">
    <location>
        <begin position="19"/>
        <end position="116"/>
    </location>
</feature>
<proteinExistence type="predicted"/>
<evidence type="ECO:0000256" key="1">
    <source>
        <dbReference type="SAM" id="SignalP"/>
    </source>
</evidence>
<accession>A0A345HE36</accession>
<evidence type="ECO:0000313" key="3">
    <source>
        <dbReference type="Proteomes" id="UP000253951"/>
    </source>
</evidence>
<dbReference type="Proteomes" id="UP000253951">
    <property type="component" value="Chromosome"/>
</dbReference>
<dbReference type="KEGG" id="fat:DVK85_11640"/>
<protein>
    <submittedName>
        <fullName evidence="2">Uncharacterized protein</fullName>
    </submittedName>
</protein>
<dbReference type="EMBL" id="CP031188">
    <property type="protein sequence ID" value="AXG74846.1"/>
    <property type="molecule type" value="Genomic_DNA"/>
</dbReference>
<dbReference type="AlphaFoldDB" id="A0A345HE36"/>
<sequence>MKKIIVLVMFLVGAVSYAQELPNVLSLAVKKGVAYTPQVTVNFSFYNDNFTKVFGYYNYTSDNFDYGERNVYIGYNDRLYYNDNRPLLINMQQAGIDLNNINYNGCPNRVTLSLFK</sequence>
<dbReference type="RefSeq" id="WP_114678604.1">
    <property type="nucleotide sequence ID" value="NZ_CP031188.1"/>
</dbReference>
<keyword evidence="1" id="KW-0732">Signal</keyword>
<feature type="signal peptide" evidence="1">
    <location>
        <begin position="1"/>
        <end position="18"/>
    </location>
</feature>
<reference evidence="2 3" key="1">
    <citation type="submission" date="2018-07" db="EMBL/GenBank/DDBJ databases">
        <title>Complete genome sequence of Flavobacterium arcticum type strain SM1502T.</title>
        <authorList>
            <person name="Li Y."/>
            <person name="Li D.-D."/>
        </authorList>
    </citation>
    <scope>NUCLEOTIDE SEQUENCE [LARGE SCALE GENOMIC DNA]</scope>
    <source>
        <strain evidence="2 3">SM1502</strain>
    </source>
</reference>
<keyword evidence="3" id="KW-1185">Reference proteome</keyword>
<evidence type="ECO:0000313" key="2">
    <source>
        <dbReference type="EMBL" id="AXG74846.1"/>
    </source>
</evidence>